<evidence type="ECO:0000313" key="2">
    <source>
        <dbReference type="EMBL" id="KZT59880.1"/>
    </source>
</evidence>
<reference evidence="2 3" key="1">
    <citation type="journal article" date="2016" name="Mol. Biol. Evol.">
        <title>Comparative Genomics of Early-Diverging Mushroom-Forming Fungi Provides Insights into the Origins of Lignocellulose Decay Capabilities.</title>
        <authorList>
            <person name="Nagy L.G."/>
            <person name="Riley R."/>
            <person name="Tritt A."/>
            <person name="Adam C."/>
            <person name="Daum C."/>
            <person name="Floudas D."/>
            <person name="Sun H."/>
            <person name="Yadav J.S."/>
            <person name="Pangilinan J."/>
            <person name="Larsson K.H."/>
            <person name="Matsuura K."/>
            <person name="Barry K."/>
            <person name="Labutti K."/>
            <person name="Kuo R."/>
            <person name="Ohm R.A."/>
            <person name="Bhattacharya S.S."/>
            <person name="Shirouzu T."/>
            <person name="Yoshinaga Y."/>
            <person name="Martin F.M."/>
            <person name="Grigoriev I.V."/>
            <person name="Hibbett D.S."/>
        </authorList>
    </citation>
    <scope>NUCLEOTIDE SEQUENCE [LARGE SCALE GENOMIC DNA]</scope>
    <source>
        <strain evidence="2 3">HHB12733</strain>
    </source>
</reference>
<accession>A0A165HXL9</accession>
<keyword evidence="3" id="KW-1185">Reference proteome</keyword>
<evidence type="ECO:0000313" key="3">
    <source>
        <dbReference type="Proteomes" id="UP000076842"/>
    </source>
</evidence>
<proteinExistence type="predicted"/>
<evidence type="ECO:0000256" key="1">
    <source>
        <dbReference type="SAM" id="MobiDB-lite"/>
    </source>
</evidence>
<gene>
    <name evidence="2" type="ORF">CALCODRAFT_493138</name>
</gene>
<feature type="region of interest" description="Disordered" evidence="1">
    <location>
        <begin position="33"/>
        <end position="86"/>
    </location>
</feature>
<organism evidence="2 3">
    <name type="scientific">Calocera cornea HHB12733</name>
    <dbReference type="NCBI Taxonomy" id="1353952"/>
    <lineage>
        <taxon>Eukaryota</taxon>
        <taxon>Fungi</taxon>
        <taxon>Dikarya</taxon>
        <taxon>Basidiomycota</taxon>
        <taxon>Agaricomycotina</taxon>
        <taxon>Dacrymycetes</taxon>
        <taxon>Dacrymycetales</taxon>
        <taxon>Dacrymycetaceae</taxon>
        <taxon>Calocera</taxon>
    </lineage>
</organism>
<dbReference type="InParanoid" id="A0A165HXL9"/>
<protein>
    <submittedName>
        <fullName evidence="2">Uncharacterized protein</fullName>
    </submittedName>
</protein>
<dbReference type="AlphaFoldDB" id="A0A165HXL9"/>
<name>A0A165HXL9_9BASI</name>
<feature type="compositionally biased region" description="Basic and acidic residues" evidence="1">
    <location>
        <begin position="33"/>
        <end position="44"/>
    </location>
</feature>
<dbReference type="EMBL" id="KV423936">
    <property type="protein sequence ID" value="KZT59880.1"/>
    <property type="molecule type" value="Genomic_DNA"/>
</dbReference>
<sequence length="370" mass="39535">MRQALTAQQLSAKKAKANYHATVAKAKTDAKLHLRPAVRPDENARPVPSPTPLRGKERTPLAVVDMAGPRTRSSGRKAAAAATGQAASFVLAPEPKAALKAPAKPLGLKRKHVEDPTPAVADERPAKKSRGKPKAATTEIRRKATGSKEVLFAQLAVGRARQEGLEPPADALKIVESRRHLGPILSGPGPARAAASAVASVQPAVIPMEEGVPTPAVPTATQTHVSQMDESPTHPAVQHASPKQEAPAVKTRAKRAKKALELPARGSTLNRGTARILLTQLQVQQATTDAERTAANTELAEATAPKIVSQTRYALRERRTLASTPKSQDMTHHSVVEDQRRCRGCKHLFSTTQGLARHKQGKRTRPDCRA</sequence>
<dbReference type="Proteomes" id="UP000076842">
    <property type="component" value="Unassembled WGS sequence"/>
</dbReference>
<feature type="region of interest" description="Disordered" evidence="1">
    <location>
        <begin position="101"/>
        <end position="143"/>
    </location>
</feature>
<dbReference type="OrthoDB" id="10678554at2759"/>